<organism evidence="3 4">
    <name type="scientific">Actinomadura fibrosa</name>
    <dbReference type="NCBI Taxonomy" id="111802"/>
    <lineage>
        <taxon>Bacteria</taxon>
        <taxon>Bacillati</taxon>
        <taxon>Actinomycetota</taxon>
        <taxon>Actinomycetes</taxon>
        <taxon>Streptosporangiales</taxon>
        <taxon>Thermomonosporaceae</taxon>
        <taxon>Actinomadura</taxon>
    </lineage>
</organism>
<evidence type="ECO:0000313" key="3">
    <source>
        <dbReference type="EMBL" id="MFD0691950.1"/>
    </source>
</evidence>
<feature type="transmembrane region" description="Helical" evidence="1">
    <location>
        <begin position="37"/>
        <end position="57"/>
    </location>
</feature>
<feature type="domain" description="DUF1980" evidence="2">
    <location>
        <begin position="136"/>
        <end position="234"/>
    </location>
</feature>
<dbReference type="Pfam" id="PF21537">
    <property type="entry name" value="DUF1980_C"/>
    <property type="match status" value="1"/>
</dbReference>
<protein>
    <submittedName>
        <fullName evidence="3">TIGR03943 family putative permease subunit</fullName>
    </submittedName>
</protein>
<gene>
    <name evidence="3" type="ORF">ACFQZM_46185</name>
</gene>
<keyword evidence="4" id="KW-1185">Reference proteome</keyword>
<keyword evidence="1" id="KW-0472">Membrane</keyword>
<sequence>MNRHAQALVMFLLGVAVLHAGYTPLYARYVKSGLRPLLLAAGAVLIVTALATVWTSRRGRPVHEGHEAHGHGHGGPRIGWLLTLPFLALLLVAPPSLGAYSADRTGTALAPPPGFTALPASGPLRLGLVDYAGRAVYDHGRLLAGRSITITGFISLEDGAAYLTRMVLNCCAADAQPVKVGLSGTLPPVLRSDTWLEVTGSYVAEQAKDPVNGAPIPYLNVSQARPVPTPKDPYES</sequence>
<keyword evidence="1" id="KW-0812">Transmembrane</keyword>
<dbReference type="RefSeq" id="WP_131758654.1">
    <property type="nucleotide sequence ID" value="NZ_CAACUY010000056.1"/>
</dbReference>
<keyword evidence="1" id="KW-1133">Transmembrane helix</keyword>
<feature type="transmembrane region" description="Helical" evidence="1">
    <location>
        <begin position="78"/>
        <end position="97"/>
    </location>
</feature>
<dbReference type="InterPro" id="IPR048447">
    <property type="entry name" value="DUF1980_C"/>
</dbReference>
<dbReference type="InterPro" id="IPR015402">
    <property type="entry name" value="DUF1980"/>
</dbReference>
<dbReference type="Proteomes" id="UP001597063">
    <property type="component" value="Unassembled WGS sequence"/>
</dbReference>
<reference evidence="4" key="1">
    <citation type="journal article" date="2019" name="Int. J. Syst. Evol. Microbiol.">
        <title>The Global Catalogue of Microorganisms (GCM) 10K type strain sequencing project: providing services to taxonomists for standard genome sequencing and annotation.</title>
        <authorList>
            <consortium name="The Broad Institute Genomics Platform"/>
            <consortium name="The Broad Institute Genome Sequencing Center for Infectious Disease"/>
            <person name="Wu L."/>
            <person name="Ma J."/>
        </authorList>
    </citation>
    <scope>NUCLEOTIDE SEQUENCE [LARGE SCALE GENOMIC DNA]</scope>
    <source>
        <strain evidence="4">JCM 9371</strain>
    </source>
</reference>
<dbReference type="EMBL" id="JBHTGP010000034">
    <property type="protein sequence ID" value="MFD0691950.1"/>
    <property type="molecule type" value="Genomic_DNA"/>
</dbReference>
<evidence type="ECO:0000259" key="2">
    <source>
        <dbReference type="Pfam" id="PF21537"/>
    </source>
</evidence>
<proteinExistence type="predicted"/>
<dbReference type="NCBIfam" id="TIGR03943">
    <property type="entry name" value="TIGR03943 family putative permease subunit"/>
    <property type="match status" value="1"/>
</dbReference>
<evidence type="ECO:0000313" key="4">
    <source>
        <dbReference type="Proteomes" id="UP001597063"/>
    </source>
</evidence>
<accession>A0ABW2Y4Z1</accession>
<evidence type="ECO:0000256" key="1">
    <source>
        <dbReference type="SAM" id="Phobius"/>
    </source>
</evidence>
<name>A0ABW2Y4Z1_9ACTN</name>
<comment type="caution">
    <text evidence="3">The sequence shown here is derived from an EMBL/GenBank/DDBJ whole genome shotgun (WGS) entry which is preliminary data.</text>
</comment>